<evidence type="ECO:0000313" key="2">
    <source>
        <dbReference type="EMBL" id="KAI1703203.1"/>
    </source>
</evidence>
<gene>
    <name evidence="2" type="ORF">DdX_15036</name>
</gene>
<dbReference type="EMBL" id="JAKKPZ010000086">
    <property type="protein sequence ID" value="KAI1703203.1"/>
    <property type="molecule type" value="Genomic_DNA"/>
</dbReference>
<accession>A0AAD4QY27</accession>
<dbReference type="AlphaFoldDB" id="A0AAD4QY27"/>
<reference evidence="2" key="1">
    <citation type="submission" date="2022-01" db="EMBL/GenBank/DDBJ databases">
        <title>Genome Sequence Resource for Two Populations of Ditylenchus destructor, the Migratory Endoparasitic Phytonematode.</title>
        <authorList>
            <person name="Zhang H."/>
            <person name="Lin R."/>
            <person name="Xie B."/>
        </authorList>
    </citation>
    <scope>NUCLEOTIDE SEQUENCE</scope>
    <source>
        <strain evidence="2">BazhouSP</strain>
    </source>
</reference>
<proteinExistence type="predicted"/>
<sequence length="141" mass="16173">MSKKTLSITENSPRKEPAIFMLKSPDEQVAIAMTPKPWTKRDDVEKIAIRRRMLAEFEAGHNAKQAAENICDIFGEGTLKHVTCQRWFQKFRKGDTALGDGSMGGLFFEWADPTPTFENMFRQGELLEKNVMKEYNAKKNK</sequence>
<feature type="domain" description="Mos1 transposase HTH" evidence="1">
    <location>
        <begin position="46"/>
        <end position="95"/>
    </location>
</feature>
<dbReference type="Gene3D" id="1.10.10.1450">
    <property type="match status" value="1"/>
</dbReference>
<dbReference type="Pfam" id="PF17906">
    <property type="entry name" value="HTH_48"/>
    <property type="match status" value="1"/>
</dbReference>
<evidence type="ECO:0000259" key="1">
    <source>
        <dbReference type="Pfam" id="PF17906"/>
    </source>
</evidence>
<dbReference type="Proteomes" id="UP001201812">
    <property type="component" value="Unassembled WGS sequence"/>
</dbReference>
<keyword evidence="3" id="KW-1185">Reference proteome</keyword>
<name>A0AAD4QY27_9BILA</name>
<dbReference type="InterPro" id="IPR041426">
    <property type="entry name" value="Mos1_HTH"/>
</dbReference>
<protein>
    <submittedName>
        <fullName evidence="2">Histone-lysine N-methyltransferase SETMAR</fullName>
    </submittedName>
</protein>
<comment type="caution">
    <text evidence="2">The sequence shown here is derived from an EMBL/GenBank/DDBJ whole genome shotgun (WGS) entry which is preliminary data.</text>
</comment>
<organism evidence="2 3">
    <name type="scientific">Ditylenchus destructor</name>
    <dbReference type="NCBI Taxonomy" id="166010"/>
    <lineage>
        <taxon>Eukaryota</taxon>
        <taxon>Metazoa</taxon>
        <taxon>Ecdysozoa</taxon>
        <taxon>Nematoda</taxon>
        <taxon>Chromadorea</taxon>
        <taxon>Rhabditida</taxon>
        <taxon>Tylenchina</taxon>
        <taxon>Tylenchomorpha</taxon>
        <taxon>Sphaerularioidea</taxon>
        <taxon>Anguinidae</taxon>
        <taxon>Anguininae</taxon>
        <taxon>Ditylenchus</taxon>
    </lineage>
</organism>
<evidence type="ECO:0000313" key="3">
    <source>
        <dbReference type="Proteomes" id="UP001201812"/>
    </source>
</evidence>